<gene>
    <name evidence="5" type="ORF">MMF98_09665</name>
</gene>
<keyword evidence="6" id="KW-1185">Reference proteome</keyword>
<dbReference type="PANTHER" id="PTHR43708:SF5">
    <property type="entry name" value="CONSERVED EXPRESSED OXIDOREDUCTASE (EUROFUNG)-RELATED"/>
    <property type="match status" value="1"/>
</dbReference>
<name>A0A9X2AQR4_9BURK</name>
<dbReference type="InterPro" id="IPR000683">
    <property type="entry name" value="Gfo/Idh/MocA-like_OxRdtase_N"/>
</dbReference>
<dbReference type="GO" id="GO:0016491">
    <property type="term" value="F:oxidoreductase activity"/>
    <property type="evidence" value="ECO:0007669"/>
    <property type="project" value="UniProtKB-KW"/>
</dbReference>
<dbReference type="GO" id="GO:0000166">
    <property type="term" value="F:nucleotide binding"/>
    <property type="evidence" value="ECO:0007669"/>
    <property type="project" value="InterPro"/>
</dbReference>
<dbReference type="SUPFAM" id="SSF51735">
    <property type="entry name" value="NAD(P)-binding Rossmann-fold domains"/>
    <property type="match status" value="1"/>
</dbReference>
<comment type="similarity">
    <text evidence="1">Belongs to the Gfo/Idh/MocA family.</text>
</comment>
<evidence type="ECO:0000259" key="4">
    <source>
        <dbReference type="Pfam" id="PF22725"/>
    </source>
</evidence>
<evidence type="ECO:0000256" key="2">
    <source>
        <dbReference type="ARBA" id="ARBA00023002"/>
    </source>
</evidence>
<dbReference type="SUPFAM" id="SSF55347">
    <property type="entry name" value="Glyceraldehyde-3-phosphate dehydrogenase-like, C-terminal domain"/>
    <property type="match status" value="1"/>
</dbReference>
<dbReference type="InterPro" id="IPR055170">
    <property type="entry name" value="GFO_IDH_MocA-like_dom"/>
</dbReference>
<feature type="domain" description="GFO/IDH/MocA-like oxidoreductase" evidence="4">
    <location>
        <begin position="136"/>
        <end position="257"/>
    </location>
</feature>
<dbReference type="Pfam" id="PF01408">
    <property type="entry name" value="GFO_IDH_MocA"/>
    <property type="match status" value="1"/>
</dbReference>
<evidence type="ECO:0000313" key="5">
    <source>
        <dbReference type="EMBL" id="MCJ0763476.1"/>
    </source>
</evidence>
<organism evidence="5 6">
    <name type="scientific">Variovorax terrae</name>
    <dbReference type="NCBI Taxonomy" id="2923278"/>
    <lineage>
        <taxon>Bacteria</taxon>
        <taxon>Pseudomonadati</taxon>
        <taxon>Pseudomonadota</taxon>
        <taxon>Betaproteobacteria</taxon>
        <taxon>Burkholderiales</taxon>
        <taxon>Comamonadaceae</taxon>
        <taxon>Variovorax</taxon>
    </lineage>
</organism>
<evidence type="ECO:0000313" key="6">
    <source>
        <dbReference type="Proteomes" id="UP001139447"/>
    </source>
</evidence>
<evidence type="ECO:0000259" key="3">
    <source>
        <dbReference type="Pfam" id="PF01408"/>
    </source>
</evidence>
<dbReference type="AlphaFoldDB" id="A0A9X2AQR4"/>
<protein>
    <submittedName>
        <fullName evidence="5">Oxidoreductase</fullName>
    </submittedName>
</protein>
<dbReference type="InterPro" id="IPR051317">
    <property type="entry name" value="Gfo/Idh/MocA_oxidoreduct"/>
</dbReference>
<dbReference type="EMBL" id="JALGBI010000001">
    <property type="protein sequence ID" value="MCJ0763476.1"/>
    <property type="molecule type" value="Genomic_DNA"/>
</dbReference>
<reference evidence="5" key="1">
    <citation type="submission" date="2022-03" db="EMBL/GenBank/DDBJ databases">
        <authorList>
            <person name="Woo C.Y."/>
        </authorList>
    </citation>
    <scope>NUCLEOTIDE SEQUENCE</scope>
    <source>
        <strain evidence="5">CYS-02</strain>
    </source>
</reference>
<sequence length="372" mass="40020">MTAPSSHPAPLRAALVGYGSAGRIFHAPLLSGVPGLALACIATSKPAQAQADWPGVRTVAAPQQAFDDPAIDLVVIATDNASHHPLARAALLAGKHVVVDKPCTVTLAETDDLLALAQAQGLVLTVFQNRRYDADFLALRQVLDGGQLGRIVHVASHFDRYRPQVLDRWRDRDLPGAGLWVDLGSHLVDQALQLFGCPDELLLDLARQRDGAQTNDFFHAQLRYERTHPGLRVTLHASALAPAPGLRWRVQGTQGAFVKEGLDPQEDALRAGQRPCLDLQGRAPARWGHDPRPGQLVLPAGIPAEQPAPAPPGNYLQYYASLRDHLRDHLRGAGPLAVTPVQVRQVMGLLARGEQSAREGRFVDTSDLAAAA</sequence>
<dbReference type="NCBIfam" id="NF008607">
    <property type="entry name" value="PRK11579.1"/>
    <property type="match status" value="1"/>
</dbReference>
<proteinExistence type="inferred from homology"/>
<accession>A0A9X2AQR4</accession>
<feature type="domain" description="Gfo/Idh/MocA-like oxidoreductase N-terminal" evidence="3">
    <location>
        <begin position="12"/>
        <end position="126"/>
    </location>
</feature>
<keyword evidence="2" id="KW-0560">Oxidoreductase</keyword>
<dbReference type="InterPro" id="IPR036291">
    <property type="entry name" value="NAD(P)-bd_dom_sf"/>
</dbReference>
<dbReference type="PANTHER" id="PTHR43708">
    <property type="entry name" value="CONSERVED EXPRESSED OXIDOREDUCTASE (EUROFUNG)"/>
    <property type="match status" value="1"/>
</dbReference>
<dbReference type="Gene3D" id="3.30.360.10">
    <property type="entry name" value="Dihydrodipicolinate Reductase, domain 2"/>
    <property type="match status" value="1"/>
</dbReference>
<dbReference type="Proteomes" id="UP001139447">
    <property type="component" value="Unassembled WGS sequence"/>
</dbReference>
<evidence type="ECO:0000256" key="1">
    <source>
        <dbReference type="ARBA" id="ARBA00010928"/>
    </source>
</evidence>
<dbReference type="Pfam" id="PF22725">
    <property type="entry name" value="GFO_IDH_MocA_C3"/>
    <property type="match status" value="1"/>
</dbReference>
<dbReference type="RefSeq" id="WP_243306066.1">
    <property type="nucleotide sequence ID" value="NZ_JALGBI010000001.1"/>
</dbReference>
<dbReference type="Gene3D" id="3.40.50.720">
    <property type="entry name" value="NAD(P)-binding Rossmann-like Domain"/>
    <property type="match status" value="1"/>
</dbReference>
<comment type="caution">
    <text evidence="5">The sequence shown here is derived from an EMBL/GenBank/DDBJ whole genome shotgun (WGS) entry which is preliminary data.</text>
</comment>